<name>A0A4R0R3P3_9APHY</name>
<dbReference type="Pfam" id="PF13561">
    <property type="entry name" value="adh_short_C2"/>
    <property type="match status" value="1"/>
</dbReference>
<dbReference type="PANTHER" id="PTHR43296">
    <property type="entry name" value="PEROXISOMAL 2,4-DIENOYL-COA REDUCTASE"/>
    <property type="match status" value="1"/>
</dbReference>
<comment type="caution">
    <text evidence="6">The sequence shown here is derived from an EMBL/GenBank/DDBJ whole genome shotgun (WGS) entry which is preliminary data.</text>
</comment>
<reference evidence="6 7" key="1">
    <citation type="submission" date="2018-11" db="EMBL/GenBank/DDBJ databases">
        <title>Genome assembly of Steccherinum ochraceum LE-BIN_3174, the white-rot fungus of the Steccherinaceae family (The Residual Polyporoid clade, Polyporales, Basidiomycota).</title>
        <authorList>
            <person name="Fedorova T.V."/>
            <person name="Glazunova O.A."/>
            <person name="Landesman E.O."/>
            <person name="Moiseenko K.V."/>
            <person name="Psurtseva N.V."/>
            <person name="Savinova O.S."/>
            <person name="Shakhova N.V."/>
            <person name="Tyazhelova T.V."/>
            <person name="Vasina D.V."/>
        </authorList>
    </citation>
    <scope>NUCLEOTIDE SEQUENCE [LARGE SCALE GENOMIC DNA]</scope>
    <source>
        <strain evidence="6 7">LE-BIN_3174</strain>
    </source>
</reference>
<dbReference type="InterPro" id="IPR002347">
    <property type="entry name" value="SDR_fam"/>
</dbReference>
<evidence type="ECO:0000313" key="6">
    <source>
        <dbReference type="EMBL" id="TCD60716.1"/>
    </source>
</evidence>
<dbReference type="EMBL" id="RWJN01000555">
    <property type="protein sequence ID" value="TCD60716.1"/>
    <property type="molecule type" value="Genomic_DNA"/>
</dbReference>
<gene>
    <name evidence="6" type="ORF">EIP91_009637</name>
</gene>
<dbReference type="PANTHER" id="PTHR43296:SF2">
    <property type="entry name" value="PEROXISOMAL 2,4-DIENOYL-COA REDUCTASE [(3E)-ENOYL-COA-PRODUCING]"/>
    <property type="match status" value="1"/>
</dbReference>
<keyword evidence="2" id="KW-0560">Oxidoreductase</keyword>
<dbReference type="SUPFAM" id="SSF51735">
    <property type="entry name" value="NAD(P)-binding Rossmann-fold domains"/>
    <property type="match status" value="1"/>
</dbReference>
<evidence type="ECO:0000313" key="7">
    <source>
        <dbReference type="Proteomes" id="UP000292702"/>
    </source>
</evidence>
<dbReference type="GO" id="GO:0005777">
    <property type="term" value="C:peroxisome"/>
    <property type="evidence" value="ECO:0007669"/>
    <property type="project" value="TreeGrafter"/>
</dbReference>
<dbReference type="AlphaFoldDB" id="A0A4R0R3P3"/>
<keyword evidence="1" id="KW-0521">NADP</keyword>
<proteinExistence type="predicted"/>
<dbReference type="InterPro" id="IPR036291">
    <property type="entry name" value="NAD(P)-bd_dom_sf"/>
</dbReference>
<dbReference type="Proteomes" id="UP000292702">
    <property type="component" value="Unassembled WGS sequence"/>
</dbReference>
<dbReference type="EC" id="1.3.1.124" evidence="3"/>
<dbReference type="CDD" id="cd05369">
    <property type="entry name" value="TER_DECR_SDR_a"/>
    <property type="match status" value="1"/>
</dbReference>
<dbReference type="GO" id="GO:0009062">
    <property type="term" value="P:fatty acid catabolic process"/>
    <property type="evidence" value="ECO:0007669"/>
    <property type="project" value="InterPro"/>
</dbReference>
<comment type="catalytic activity">
    <reaction evidence="4">
        <text>a (2E,4E)-dienoyl-CoA + NADPH + H(+) = a 4,5-saturated-(3E)-enoyl-CoA + NADP(+)</text>
        <dbReference type="Rhea" id="RHEA:45912"/>
        <dbReference type="ChEBI" id="CHEBI:15378"/>
        <dbReference type="ChEBI" id="CHEBI:57783"/>
        <dbReference type="ChEBI" id="CHEBI:58349"/>
        <dbReference type="ChEBI" id="CHEBI:85101"/>
        <dbReference type="ChEBI" id="CHEBI:85493"/>
        <dbReference type="EC" id="1.3.1.124"/>
    </reaction>
</comment>
<evidence type="ECO:0000256" key="3">
    <source>
        <dbReference type="ARBA" id="ARBA00026117"/>
    </source>
</evidence>
<accession>A0A4R0R3P3</accession>
<dbReference type="Gene3D" id="3.40.50.720">
    <property type="entry name" value="NAD(P)-binding Rossmann-like Domain"/>
    <property type="match status" value="1"/>
</dbReference>
<dbReference type="STRING" id="92696.A0A4R0R3P3"/>
<dbReference type="GO" id="GO:0008670">
    <property type="term" value="F:2,4-dienoyl-CoA reductase (NADPH) activity"/>
    <property type="evidence" value="ECO:0007669"/>
    <property type="project" value="InterPro"/>
</dbReference>
<dbReference type="InterPro" id="IPR045017">
    <property type="entry name" value="DECR2-like"/>
</dbReference>
<evidence type="ECO:0000256" key="5">
    <source>
        <dbReference type="ARBA" id="ARBA00048340"/>
    </source>
</evidence>
<dbReference type="OrthoDB" id="2136131at2759"/>
<sequence>MSTKVAQILPAVDSTAVFKENIFNGKVLFCTGGGSGICKGMTEAVMRHGANATIVGRNLDRLNASAEELSKATGKVCLAAQADVRKPEQLRDAVAKTIEKYGRIDFVICGAAGNFLAPISGLSENGFRTVLEIDTLGTYNTIKATMDHLRKSKVASKPNLVRLGTPYQVHVSAAKAALTIFISSPTVSNVVAVEEGPHGVRSNVIAPGPIAATEGMERLRPAFSGADKAIISAAGREGDIRDCANAAVFLLSDAACHITGQVLPVDGGNMHLATTQLPYPQSVLDPDSTKSIIKPRL</sequence>
<protein>
    <recommendedName>
        <fullName evidence="3">2,4-dienoyl-CoA reductase [(3E)-enoyl-CoA-producing]</fullName>
        <ecNumber evidence="3">1.3.1.124</ecNumber>
    </recommendedName>
</protein>
<keyword evidence="7" id="KW-1185">Reference proteome</keyword>
<evidence type="ECO:0000256" key="1">
    <source>
        <dbReference type="ARBA" id="ARBA00022857"/>
    </source>
</evidence>
<evidence type="ECO:0000256" key="2">
    <source>
        <dbReference type="ARBA" id="ARBA00023002"/>
    </source>
</evidence>
<organism evidence="6 7">
    <name type="scientific">Steccherinum ochraceum</name>
    <dbReference type="NCBI Taxonomy" id="92696"/>
    <lineage>
        <taxon>Eukaryota</taxon>
        <taxon>Fungi</taxon>
        <taxon>Dikarya</taxon>
        <taxon>Basidiomycota</taxon>
        <taxon>Agaricomycotina</taxon>
        <taxon>Agaricomycetes</taxon>
        <taxon>Polyporales</taxon>
        <taxon>Steccherinaceae</taxon>
        <taxon>Steccherinum</taxon>
    </lineage>
</organism>
<evidence type="ECO:0000256" key="4">
    <source>
        <dbReference type="ARBA" id="ARBA00048009"/>
    </source>
</evidence>
<dbReference type="PRINTS" id="PR00081">
    <property type="entry name" value="GDHRDH"/>
</dbReference>
<comment type="catalytic activity">
    <reaction evidence="5">
        <text>a (2E,4Z)-dienoyl-CoA + NADPH + H(+) = a 4,5-saturated-(3E)-enoyl-CoA + NADP(+)</text>
        <dbReference type="Rhea" id="RHEA:61892"/>
        <dbReference type="ChEBI" id="CHEBI:15378"/>
        <dbReference type="ChEBI" id="CHEBI:57783"/>
        <dbReference type="ChEBI" id="CHEBI:58349"/>
        <dbReference type="ChEBI" id="CHEBI:85099"/>
        <dbReference type="ChEBI" id="CHEBI:85493"/>
        <dbReference type="EC" id="1.3.1.124"/>
    </reaction>
</comment>